<comment type="similarity">
    <text evidence="2 10">Belongs to the mitochondrial carrier (TC 2.A.29) family.</text>
</comment>
<feature type="repeat" description="Solcar" evidence="9">
    <location>
        <begin position="206"/>
        <end position="297"/>
    </location>
</feature>
<evidence type="ECO:0000313" key="12">
    <source>
        <dbReference type="Proteomes" id="UP000242875"/>
    </source>
</evidence>
<comment type="subcellular location">
    <subcellularLocation>
        <location evidence="1">Mitochondrion membrane</location>
        <topology evidence="1">Multi-pass membrane protein</topology>
    </subcellularLocation>
</comment>
<evidence type="ECO:0000256" key="1">
    <source>
        <dbReference type="ARBA" id="ARBA00004225"/>
    </source>
</evidence>
<keyword evidence="3 10" id="KW-0813">Transport</keyword>
<evidence type="ECO:0000256" key="5">
    <source>
        <dbReference type="ARBA" id="ARBA00022737"/>
    </source>
</evidence>
<protein>
    <recommendedName>
        <fullName evidence="13">Mitochondrial thiamine pyrophosphate carrier 1</fullName>
    </recommendedName>
</protein>
<feature type="repeat" description="Solcar" evidence="9">
    <location>
        <begin position="14"/>
        <end position="103"/>
    </location>
</feature>
<dbReference type="PANTHER" id="PTHR45758:SF4">
    <property type="entry name" value="MITOFERRIN-1"/>
    <property type="match status" value="1"/>
</dbReference>
<keyword evidence="8 9" id="KW-0472">Membrane</keyword>
<evidence type="ECO:0000256" key="7">
    <source>
        <dbReference type="ARBA" id="ARBA00023128"/>
    </source>
</evidence>
<evidence type="ECO:0008006" key="13">
    <source>
        <dbReference type="Google" id="ProtNLM"/>
    </source>
</evidence>
<dbReference type="InterPro" id="IPR023395">
    <property type="entry name" value="MCP_dom_sf"/>
</dbReference>
<comment type="caution">
    <text evidence="11">The sequence shown here is derived from an EMBL/GenBank/DDBJ whole genome shotgun (WGS) entry which is preliminary data.</text>
</comment>
<dbReference type="Gene3D" id="1.50.40.10">
    <property type="entry name" value="Mitochondrial carrier domain"/>
    <property type="match status" value="2"/>
</dbReference>
<sequence>MAEEYEYESLGSNTSMAANAIAGALAGIAEHGVMFPVDSIKTRMQVLSTHPAPYLQASLFRTMSHITMTEGTLSLWRGIQSVVLGAGPAHALYFATYEKAKEMFGGGGGGDGGWGELVGAASAGACATIASDALMNPFDVIKQRMQLPTTTPSNILRTFTTIYQTEGLRAFYISYPTTLTMTIPFQSIQFATYEFFRDKLNPGKGYDPTTHVLAGAMAGATAAAITTPLDTIKTLLQTRGTSTDPRIRQVNGLWQAATMIVDRYGWRGLVRGLKPRVLANMPSTAISWSVYEYFKWCMATEQATTL</sequence>
<dbReference type="AlphaFoldDB" id="A0A261XT70"/>
<organism evidence="11 12">
    <name type="scientific">Bifiguratus adelaidae</name>
    <dbReference type="NCBI Taxonomy" id="1938954"/>
    <lineage>
        <taxon>Eukaryota</taxon>
        <taxon>Fungi</taxon>
        <taxon>Fungi incertae sedis</taxon>
        <taxon>Mucoromycota</taxon>
        <taxon>Mucoromycotina</taxon>
        <taxon>Endogonomycetes</taxon>
        <taxon>Endogonales</taxon>
        <taxon>Endogonales incertae sedis</taxon>
        <taxon>Bifiguratus</taxon>
    </lineage>
</organism>
<feature type="repeat" description="Solcar" evidence="9">
    <location>
        <begin position="115"/>
        <end position="199"/>
    </location>
</feature>
<accession>A0A261XT70</accession>
<evidence type="ECO:0000256" key="4">
    <source>
        <dbReference type="ARBA" id="ARBA00022692"/>
    </source>
</evidence>
<reference evidence="11 12" key="1">
    <citation type="journal article" date="2017" name="Mycologia">
        <title>Bifiguratus adelaidae, gen. et sp. nov., a new member of Mucoromycotina in endophytic and soil-dwelling habitats.</title>
        <authorList>
            <person name="Torres-Cruz T.J."/>
            <person name="Billingsley Tobias T.L."/>
            <person name="Almatruk M."/>
            <person name="Hesse C."/>
            <person name="Kuske C.R."/>
            <person name="Desiro A."/>
            <person name="Benucci G.M."/>
            <person name="Bonito G."/>
            <person name="Stajich J.E."/>
            <person name="Dunlap C."/>
            <person name="Arnold A.E."/>
            <person name="Porras-Alfaro A."/>
        </authorList>
    </citation>
    <scope>NUCLEOTIDE SEQUENCE [LARGE SCALE GENOMIC DNA]</scope>
    <source>
        <strain evidence="11 12">AZ0501</strain>
    </source>
</reference>
<dbReference type="Pfam" id="PF00153">
    <property type="entry name" value="Mito_carr"/>
    <property type="match status" value="3"/>
</dbReference>
<dbReference type="Proteomes" id="UP000242875">
    <property type="component" value="Unassembled WGS sequence"/>
</dbReference>
<proteinExistence type="inferred from homology"/>
<evidence type="ECO:0000256" key="8">
    <source>
        <dbReference type="ARBA" id="ARBA00023136"/>
    </source>
</evidence>
<evidence type="ECO:0000256" key="2">
    <source>
        <dbReference type="ARBA" id="ARBA00006375"/>
    </source>
</evidence>
<evidence type="ECO:0000256" key="3">
    <source>
        <dbReference type="ARBA" id="ARBA00022448"/>
    </source>
</evidence>
<name>A0A261XT70_9FUNG</name>
<dbReference type="PANTHER" id="PTHR45758">
    <property type="entry name" value="MITOFERRIN-1-RELATED"/>
    <property type="match status" value="1"/>
</dbReference>
<dbReference type="EMBL" id="MVBO01000306">
    <property type="protein sequence ID" value="OZJ01552.1"/>
    <property type="molecule type" value="Genomic_DNA"/>
</dbReference>
<dbReference type="InterPro" id="IPR002067">
    <property type="entry name" value="MCP"/>
</dbReference>
<evidence type="ECO:0000256" key="6">
    <source>
        <dbReference type="ARBA" id="ARBA00022989"/>
    </source>
</evidence>
<dbReference type="InterPro" id="IPR018108">
    <property type="entry name" value="MCP_transmembrane"/>
</dbReference>
<evidence type="ECO:0000256" key="10">
    <source>
        <dbReference type="RuleBase" id="RU000488"/>
    </source>
</evidence>
<keyword evidence="5" id="KW-0677">Repeat</keyword>
<keyword evidence="7" id="KW-0496">Mitochondrion</keyword>
<keyword evidence="4 9" id="KW-0812">Transmembrane</keyword>
<evidence type="ECO:0000313" key="11">
    <source>
        <dbReference type="EMBL" id="OZJ01552.1"/>
    </source>
</evidence>
<dbReference type="GO" id="GO:0031966">
    <property type="term" value="C:mitochondrial membrane"/>
    <property type="evidence" value="ECO:0007669"/>
    <property type="project" value="UniProtKB-SubCell"/>
</dbReference>
<gene>
    <name evidence="11" type="ORF">BZG36_05424</name>
</gene>
<dbReference type="GO" id="GO:0015093">
    <property type="term" value="F:ferrous iron transmembrane transporter activity"/>
    <property type="evidence" value="ECO:0007669"/>
    <property type="project" value="TreeGrafter"/>
</dbReference>
<dbReference type="PROSITE" id="PS50920">
    <property type="entry name" value="SOLCAR"/>
    <property type="match status" value="3"/>
</dbReference>
<dbReference type="PRINTS" id="PR00926">
    <property type="entry name" value="MITOCARRIER"/>
</dbReference>
<keyword evidence="6" id="KW-1133">Transmembrane helix</keyword>
<evidence type="ECO:0000256" key="9">
    <source>
        <dbReference type="PROSITE-ProRule" id="PRU00282"/>
    </source>
</evidence>
<dbReference type="SUPFAM" id="SSF103506">
    <property type="entry name" value="Mitochondrial carrier"/>
    <property type="match status" value="1"/>
</dbReference>
<keyword evidence="12" id="KW-1185">Reference proteome</keyword>
<dbReference type="GO" id="GO:0048250">
    <property type="term" value="P:iron import into the mitochondrion"/>
    <property type="evidence" value="ECO:0007669"/>
    <property type="project" value="TreeGrafter"/>
</dbReference>
<dbReference type="OrthoDB" id="43906at2759"/>